<accession>A0ABW8GNB8</accession>
<keyword evidence="3" id="KW-0812">Transmembrane</keyword>
<organism evidence="4 5">
    <name type="scientific">Methylobacillus methanolivorans</name>
    <dbReference type="NCBI Taxonomy" id="1848927"/>
    <lineage>
        <taxon>Bacteria</taxon>
        <taxon>Pseudomonadati</taxon>
        <taxon>Pseudomonadota</taxon>
        <taxon>Betaproteobacteria</taxon>
        <taxon>Nitrosomonadales</taxon>
        <taxon>Methylophilaceae</taxon>
        <taxon>Methylobacillus</taxon>
    </lineage>
</organism>
<feature type="region of interest" description="Disordered" evidence="2">
    <location>
        <begin position="54"/>
        <end position="84"/>
    </location>
</feature>
<evidence type="ECO:0000256" key="3">
    <source>
        <dbReference type="SAM" id="Phobius"/>
    </source>
</evidence>
<keyword evidence="1" id="KW-0175">Coiled coil</keyword>
<evidence type="ECO:0000256" key="1">
    <source>
        <dbReference type="SAM" id="Coils"/>
    </source>
</evidence>
<reference evidence="4 5" key="1">
    <citation type="submission" date="2024-11" db="EMBL/GenBank/DDBJ databases">
        <authorList>
            <person name="Kaparullina E.N."/>
            <person name="Delegan Y.A."/>
            <person name="Doronina N.V."/>
        </authorList>
    </citation>
    <scope>NUCLEOTIDE SEQUENCE [LARGE SCALE GENOMIC DNA]</scope>
    <source>
        <strain evidence="4 5">7sh_L</strain>
    </source>
</reference>
<feature type="transmembrane region" description="Helical" evidence="3">
    <location>
        <begin position="20"/>
        <end position="43"/>
    </location>
</feature>
<keyword evidence="5" id="KW-1185">Reference proteome</keyword>
<evidence type="ECO:0000256" key="2">
    <source>
        <dbReference type="SAM" id="MobiDB-lite"/>
    </source>
</evidence>
<name>A0ABW8GNB8_9PROT</name>
<feature type="coiled-coil region" evidence="1">
    <location>
        <begin position="89"/>
        <end position="133"/>
    </location>
</feature>
<evidence type="ECO:0000313" key="5">
    <source>
        <dbReference type="Proteomes" id="UP001617669"/>
    </source>
</evidence>
<dbReference type="RefSeq" id="WP_400882925.1">
    <property type="nucleotide sequence ID" value="NZ_JBIWXY010000002.1"/>
</dbReference>
<protein>
    <submittedName>
        <fullName evidence="4">Uncharacterized protein</fullName>
    </submittedName>
</protein>
<keyword evidence="3" id="KW-1133">Transmembrane helix</keyword>
<feature type="compositionally biased region" description="Polar residues" evidence="2">
    <location>
        <begin position="62"/>
        <end position="72"/>
    </location>
</feature>
<evidence type="ECO:0000313" key="4">
    <source>
        <dbReference type="EMBL" id="MFJ5446860.1"/>
    </source>
</evidence>
<proteinExistence type="predicted"/>
<keyword evidence="3" id="KW-0472">Membrane</keyword>
<comment type="caution">
    <text evidence="4">The sequence shown here is derived from an EMBL/GenBank/DDBJ whole genome shotgun (WGS) entry which is preliminary data.</text>
</comment>
<dbReference type="Proteomes" id="UP001617669">
    <property type="component" value="Unassembled WGS sequence"/>
</dbReference>
<gene>
    <name evidence="4" type="ORF">ACIKP9_11520</name>
</gene>
<dbReference type="EMBL" id="JBIWXY010000002">
    <property type="protein sequence ID" value="MFJ5446860.1"/>
    <property type="molecule type" value="Genomic_DNA"/>
</dbReference>
<sequence>MQLDNEQEDSGIFWPGYVDAVSNLVLNLLFVVVILTIAVFIFAMELGRRQISSETPVAPATEAQQQVSQLTPSDMEAVEPTSYQSDDDAARLRLQVAALQKQLAALKGKDEEARKLKEELAALQHEKSAGRNSPRRVVSATIRAEEPDMTVAGAQGGLVVDFVDDAITISSNEADELRGPLQAIVESGGATLEVSVPPGFTEARRLAFYRAMAVRNLLIDMKLPADRIRVSIIDGNARSDSSLVSVVPASKKP</sequence>